<dbReference type="PANTHER" id="PTHR33571">
    <property type="entry name" value="SSL8005 PROTEIN"/>
    <property type="match status" value="1"/>
</dbReference>
<organism evidence="12">
    <name type="scientific">mine drainage metagenome</name>
    <dbReference type="NCBI Taxonomy" id="410659"/>
    <lineage>
        <taxon>unclassified sequences</taxon>
        <taxon>metagenomes</taxon>
        <taxon>ecological metagenomes</taxon>
    </lineage>
</organism>
<dbReference type="InterPro" id="IPR043519">
    <property type="entry name" value="NT_sf"/>
</dbReference>
<protein>
    <submittedName>
        <fullName evidence="12">DNA polymerase beta domain protein region</fullName>
    </submittedName>
</protein>
<keyword evidence="7" id="KW-0067">ATP-binding</keyword>
<name>T1BX65_9ZZZZ</name>
<dbReference type="PANTHER" id="PTHR33571:SF12">
    <property type="entry name" value="BSL3053 PROTEIN"/>
    <property type="match status" value="1"/>
</dbReference>
<dbReference type="Pfam" id="PF01909">
    <property type="entry name" value="NTP_transf_2"/>
    <property type="match status" value="1"/>
</dbReference>
<keyword evidence="5" id="KW-0479">Metal-binding</keyword>
<evidence type="ECO:0000259" key="10">
    <source>
        <dbReference type="Pfam" id="PF01909"/>
    </source>
</evidence>
<comment type="cofactor">
    <cofactor evidence="1">
        <name>Mg(2+)</name>
        <dbReference type="ChEBI" id="CHEBI:18420"/>
    </cofactor>
</comment>
<dbReference type="SUPFAM" id="SSF81301">
    <property type="entry name" value="Nucleotidyltransferase"/>
    <property type="match status" value="1"/>
</dbReference>
<evidence type="ECO:0000256" key="3">
    <source>
        <dbReference type="ARBA" id="ARBA00022679"/>
    </source>
</evidence>
<dbReference type="GO" id="GO:0046872">
    <property type="term" value="F:metal ion binding"/>
    <property type="evidence" value="ECO:0007669"/>
    <property type="project" value="UniProtKB-KW"/>
</dbReference>
<dbReference type="InterPro" id="IPR052038">
    <property type="entry name" value="Type-VII_TA_antitoxin"/>
</dbReference>
<evidence type="ECO:0000256" key="8">
    <source>
        <dbReference type="ARBA" id="ARBA00022842"/>
    </source>
</evidence>
<evidence type="ECO:0000256" key="6">
    <source>
        <dbReference type="ARBA" id="ARBA00022741"/>
    </source>
</evidence>
<dbReference type="EMBL" id="AUZZ01000772">
    <property type="protein sequence ID" value="EQD66754.1"/>
    <property type="molecule type" value="Genomic_DNA"/>
</dbReference>
<dbReference type="GO" id="GO:0005524">
    <property type="term" value="F:ATP binding"/>
    <property type="evidence" value="ECO:0007669"/>
    <property type="project" value="UniProtKB-KW"/>
</dbReference>
<dbReference type="CDD" id="cd05403">
    <property type="entry name" value="NT_KNTase_like"/>
    <property type="match status" value="1"/>
</dbReference>
<evidence type="ECO:0000313" key="12">
    <source>
        <dbReference type="EMBL" id="EQD77551.1"/>
    </source>
</evidence>
<comment type="similarity">
    <text evidence="9">Belongs to the MntA antitoxin family.</text>
</comment>
<keyword evidence="4" id="KW-0548">Nucleotidyltransferase</keyword>
<dbReference type="InterPro" id="IPR002934">
    <property type="entry name" value="Polymerase_NTP_transf_dom"/>
</dbReference>
<feature type="domain" description="Polymerase nucleotidyl transferase" evidence="10">
    <location>
        <begin position="10"/>
        <end position="97"/>
    </location>
</feature>
<evidence type="ECO:0000256" key="5">
    <source>
        <dbReference type="ARBA" id="ARBA00022723"/>
    </source>
</evidence>
<reference evidence="12" key="1">
    <citation type="submission" date="2013-08" db="EMBL/GenBank/DDBJ databases">
        <authorList>
            <person name="Mendez C."/>
            <person name="Richter M."/>
            <person name="Ferrer M."/>
            <person name="Sanchez J."/>
        </authorList>
    </citation>
    <scope>NUCLEOTIDE SEQUENCE</scope>
</reference>
<gene>
    <name evidence="12" type="ORF">B1A_02907</name>
    <name evidence="11" type="ORF">B2A_01013</name>
</gene>
<reference evidence="12" key="2">
    <citation type="journal article" date="2014" name="ISME J.">
        <title>Microbial stratification in low pH oxic and suboxic macroscopic growths along an acid mine drainage.</title>
        <authorList>
            <person name="Mendez-Garcia C."/>
            <person name="Mesa V."/>
            <person name="Sprenger R.R."/>
            <person name="Richter M."/>
            <person name="Diez M.S."/>
            <person name="Solano J."/>
            <person name="Bargiela R."/>
            <person name="Golyshina O.V."/>
            <person name="Manteca A."/>
            <person name="Ramos J.L."/>
            <person name="Gallego J.R."/>
            <person name="Llorente I."/>
            <person name="Martins Dos Santos V.A."/>
            <person name="Jensen O.N."/>
            <person name="Pelaez A.I."/>
            <person name="Sanchez J."/>
            <person name="Ferrer M."/>
        </authorList>
    </citation>
    <scope>NUCLEOTIDE SEQUENCE</scope>
</reference>
<evidence type="ECO:0000256" key="2">
    <source>
        <dbReference type="ARBA" id="ARBA00022649"/>
    </source>
</evidence>
<accession>T1BX65</accession>
<evidence type="ECO:0000256" key="9">
    <source>
        <dbReference type="ARBA" id="ARBA00038276"/>
    </source>
</evidence>
<keyword evidence="6" id="KW-0547">Nucleotide-binding</keyword>
<dbReference type="AlphaFoldDB" id="T1BX65"/>
<keyword evidence="3" id="KW-0808">Transferase</keyword>
<keyword evidence="8" id="KW-0460">Magnesium</keyword>
<dbReference type="Gene3D" id="3.30.460.10">
    <property type="entry name" value="Beta Polymerase, domain 2"/>
    <property type="match status" value="1"/>
</dbReference>
<dbReference type="EMBL" id="AUZX01002140">
    <property type="protein sequence ID" value="EQD77551.1"/>
    <property type="molecule type" value="Genomic_DNA"/>
</dbReference>
<evidence type="ECO:0000256" key="7">
    <source>
        <dbReference type="ARBA" id="ARBA00022840"/>
    </source>
</evidence>
<evidence type="ECO:0000313" key="11">
    <source>
        <dbReference type="EMBL" id="EQD66754.1"/>
    </source>
</evidence>
<dbReference type="GO" id="GO:0016779">
    <property type="term" value="F:nucleotidyltransferase activity"/>
    <property type="evidence" value="ECO:0007669"/>
    <property type="project" value="UniProtKB-KW"/>
</dbReference>
<evidence type="ECO:0000256" key="1">
    <source>
        <dbReference type="ARBA" id="ARBA00001946"/>
    </source>
</evidence>
<sequence length="101" mass="11175">MNGQLQLHRDAIEALCRRFHVRRLDLFGSAATGRAHAGSDFDFLVEFEPMPAGGYADAYFGLLEGLQSLLQAPVDLVVESAISNPYFRRSVESERALLYAA</sequence>
<keyword evidence="2" id="KW-1277">Toxin-antitoxin system</keyword>
<evidence type="ECO:0000256" key="4">
    <source>
        <dbReference type="ARBA" id="ARBA00022695"/>
    </source>
</evidence>
<proteinExistence type="inferred from homology"/>
<comment type="caution">
    <text evidence="12">The sequence shown here is derived from an EMBL/GenBank/DDBJ whole genome shotgun (WGS) entry which is preliminary data.</text>
</comment>